<keyword evidence="4" id="KW-0472">Membrane</keyword>
<evidence type="ECO:0000313" key="6">
    <source>
        <dbReference type="EMBL" id="TMQ52414.1"/>
    </source>
</evidence>
<sequence>MTARPLSKAEAAPDSGRPDRLPADARSASSARPESLAPLLLGAMVGALIAGRLETAAACVFVAGLASWAAGAGWPSAAWLRMLASGAALAIALNLYLNPGHALPLPAIFGAHPTYEGLRNGALLVLRMTGAAIALHGLKALWPGERAADELAALVAPLERIGVPVRRMRAVLSLALRFAPLVADELKRVARVQALRAGRP</sequence>
<proteinExistence type="predicted"/>
<reference evidence="6 7" key="1">
    <citation type="journal article" date="2019" name="Nat. Microbiol.">
        <title>Mediterranean grassland soil C-N compound turnover is dependent on rainfall and depth, and is mediated by genomically divergent microorganisms.</title>
        <authorList>
            <person name="Diamond S."/>
            <person name="Andeer P.F."/>
            <person name="Li Z."/>
            <person name="Crits-Christoph A."/>
            <person name="Burstein D."/>
            <person name="Anantharaman K."/>
            <person name="Lane K.R."/>
            <person name="Thomas B.C."/>
            <person name="Pan C."/>
            <person name="Northen T.R."/>
            <person name="Banfield J.F."/>
        </authorList>
    </citation>
    <scope>NUCLEOTIDE SEQUENCE [LARGE SCALE GENOMIC DNA]</scope>
    <source>
        <strain evidence="6">WS_2</strain>
    </source>
</reference>
<dbReference type="InterPro" id="IPR003339">
    <property type="entry name" value="ABC/ECF_trnsptr_transmembrane"/>
</dbReference>
<evidence type="ECO:0000256" key="5">
    <source>
        <dbReference type="SAM" id="MobiDB-lite"/>
    </source>
</evidence>
<gene>
    <name evidence="6" type="ORF">E6K72_09095</name>
</gene>
<feature type="non-terminal residue" evidence="6">
    <location>
        <position position="200"/>
    </location>
</feature>
<dbReference type="GO" id="GO:0005886">
    <property type="term" value="C:plasma membrane"/>
    <property type="evidence" value="ECO:0007669"/>
    <property type="project" value="UniProtKB-ARBA"/>
</dbReference>
<dbReference type="CDD" id="cd16914">
    <property type="entry name" value="EcfT"/>
    <property type="match status" value="1"/>
</dbReference>
<dbReference type="Pfam" id="PF02361">
    <property type="entry name" value="CbiQ"/>
    <property type="match status" value="1"/>
</dbReference>
<organism evidence="6 7">
    <name type="scientific">Eiseniibacteriota bacterium</name>
    <dbReference type="NCBI Taxonomy" id="2212470"/>
    <lineage>
        <taxon>Bacteria</taxon>
        <taxon>Candidatus Eiseniibacteriota</taxon>
    </lineage>
</organism>
<evidence type="ECO:0000256" key="2">
    <source>
        <dbReference type="ARBA" id="ARBA00022692"/>
    </source>
</evidence>
<evidence type="ECO:0000256" key="4">
    <source>
        <dbReference type="ARBA" id="ARBA00023136"/>
    </source>
</evidence>
<dbReference type="EMBL" id="VBOS01000322">
    <property type="protein sequence ID" value="TMQ52414.1"/>
    <property type="molecule type" value="Genomic_DNA"/>
</dbReference>
<evidence type="ECO:0000313" key="7">
    <source>
        <dbReference type="Proteomes" id="UP000317716"/>
    </source>
</evidence>
<accession>A0A538SM11</accession>
<protein>
    <recommendedName>
        <fullName evidence="8">Energy-coupling factor transporter transmembrane protein EcfT</fullName>
    </recommendedName>
</protein>
<comment type="caution">
    <text evidence="6">The sequence shown here is derived from an EMBL/GenBank/DDBJ whole genome shotgun (WGS) entry which is preliminary data.</text>
</comment>
<name>A0A538SM11_UNCEI</name>
<keyword evidence="3" id="KW-1133">Transmembrane helix</keyword>
<dbReference type="Proteomes" id="UP000317716">
    <property type="component" value="Unassembled WGS sequence"/>
</dbReference>
<evidence type="ECO:0008006" key="8">
    <source>
        <dbReference type="Google" id="ProtNLM"/>
    </source>
</evidence>
<feature type="region of interest" description="Disordered" evidence="5">
    <location>
        <begin position="1"/>
        <end position="30"/>
    </location>
</feature>
<evidence type="ECO:0000256" key="3">
    <source>
        <dbReference type="ARBA" id="ARBA00022989"/>
    </source>
</evidence>
<dbReference type="AlphaFoldDB" id="A0A538SM11"/>
<comment type="subcellular location">
    <subcellularLocation>
        <location evidence="1">Membrane</location>
        <topology evidence="1">Multi-pass membrane protein</topology>
    </subcellularLocation>
</comment>
<keyword evidence="2" id="KW-0812">Transmembrane</keyword>
<evidence type="ECO:0000256" key="1">
    <source>
        <dbReference type="ARBA" id="ARBA00004141"/>
    </source>
</evidence>